<accession>A0A7X0IFZ1</accession>
<dbReference type="Proteomes" id="UP000555564">
    <property type="component" value="Unassembled WGS sequence"/>
</dbReference>
<dbReference type="AlphaFoldDB" id="A0A7X0IFZ1"/>
<dbReference type="GO" id="GO:0004061">
    <property type="term" value="F:arylformamidase activity"/>
    <property type="evidence" value="ECO:0007669"/>
    <property type="project" value="InterPro"/>
</dbReference>
<dbReference type="EMBL" id="JACHIU010000001">
    <property type="protein sequence ID" value="MBB6473293.1"/>
    <property type="molecule type" value="Genomic_DNA"/>
</dbReference>
<proteinExistence type="predicted"/>
<organism evidence="1 2">
    <name type="scientific">Sphaerisporangium rubeum</name>
    <dbReference type="NCBI Taxonomy" id="321317"/>
    <lineage>
        <taxon>Bacteria</taxon>
        <taxon>Bacillati</taxon>
        <taxon>Actinomycetota</taxon>
        <taxon>Actinomycetes</taxon>
        <taxon>Streptosporangiales</taxon>
        <taxon>Streptosporangiaceae</taxon>
        <taxon>Sphaerisporangium</taxon>
    </lineage>
</organism>
<keyword evidence="2" id="KW-1185">Reference proteome</keyword>
<dbReference type="PANTHER" id="PTHR34861:SF10">
    <property type="entry name" value="CYCLASE"/>
    <property type="match status" value="1"/>
</dbReference>
<reference evidence="1 2" key="1">
    <citation type="submission" date="2020-08" db="EMBL/GenBank/DDBJ databases">
        <title>Sequencing the genomes of 1000 actinobacteria strains.</title>
        <authorList>
            <person name="Klenk H.-P."/>
        </authorList>
    </citation>
    <scope>NUCLEOTIDE SEQUENCE [LARGE SCALE GENOMIC DNA]</scope>
    <source>
        <strain evidence="1 2">DSM 44936</strain>
    </source>
</reference>
<dbReference type="PANTHER" id="PTHR34861">
    <property type="match status" value="1"/>
</dbReference>
<name>A0A7X0IFZ1_9ACTN</name>
<gene>
    <name evidence="1" type="ORF">BJ992_002724</name>
</gene>
<comment type="caution">
    <text evidence="1">The sequence shown here is derived from an EMBL/GenBank/DDBJ whole genome shotgun (WGS) entry which is preliminary data.</text>
</comment>
<sequence>MDDETIGPLLTAMADERLRVFDLEQVRSTEGAWHPVQHPGFHYGLHRRHGDGGPRGRTSASGVIVTVDHFATHVDAFCHQAVGGRMFGDVAVTHETETDRGFSVHGAETIAPFVCRGVLIDVAAAGLVTGEPRLVGADDLRATLDKQGQTLRPGDVALVRTGWGRFWAADNDRYREGPGVDASGSRWLAGRGVSAVGADTMAWDAVGHHDDELGDFPGHVLLLVRAGIYIFENLRLEELGESGCREFLFVAAPLKYEGATAGPVRPLAIGRAT</sequence>
<dbReference type="RefSeq" id="WP_221474799.1">
    <property type="nucleotide sequence ID" value="NZ_BAAALO010000109.1"/>
</dbReference>
<dbReference type="Gene3D" id="3.50.30.50">
    <property type="entry name" value="Putative cyclase"/>
    <property type="match status" value="1"/>
</dbReference>
<dbReference type="InterPro" id="IPR037175">
    <property type="entry name" value="KFase_sf"/>
</dbReference>
<dbReference type="InterPro" id="IPR007325">
    <property type="entry name" value="KFase/CYL"/>
</dbReference>
<dbReference type="Pfam" id="PF04199">
    <property type="entry name" value="Cyclase"/>
    <property type="match status" value="1"/>
</dbReference>
<dbReference type="GO" id="GO:0019441">
    <property type="term" value="P:L-tryptophan catabolic process to kynurenine"/>
    <property type="evidence" value="ECO:0007669"/>
    <property type="project" value="InterPro"/>
</dbReference>
<protein>
    <submittedName>
        <fullName evidence="1">Kynurenine formamidase</fullName>
    </submittedName>
</protein>
<dbReference type="SUPFAM" id="SSF102198">
    <property type="entry name" value="Putative cyclase"/>
    <property type="match status" value="1"/>
</dbReference>
<evidence type="ECO:0000313" key="2">
    <source>
        <dbReference type="Proteomes" id="UP000555564"/>
    </source>
</evidence>
<evidence type="ECO:0000313" key="1">
    <source>
        <dbReference type="EMBL" id="MBB6473293.1"/>
    </source>
</evidence>